<dbReference type="AlphaFoldDB" id="A0A8J8GEM9"/>
<keyword evidence="7" id="KW-1185">Reference proteome</keyword>
<comment type="caution">
    <text evidence="6">The sequence shown here is derived from an EMBL/GenBank/DDBJ whole genome shotgun (WGS) entry which is preliminary data.</text>
</comment>
<name>A0A8J8GEM9_9BACI</name>
<dbReference type="GO" id="GO:0006508">
    <property type="term" value="P:proteolysis"/>
    <property type="evidence" value="ECO:0007669"/>
    <property type="project" value="UniProtKB-KW"/>
</dbReference>
<keyword evidence="3" id="KW-0378">Hydrolase</keyword>
<evidence type="ECO:0000256" key="1">
    <source>
        <dbReference type="ARBA" id="ARBA00007074"/>
    </source>
</evidence>
<dbReference type="SUPFAM" id="SSF54001">
    <property type="entry name" value="Cysteine proteinases"/>
    <property type="match status" value="1"/>
</dbReference>
<evidence type="ECO:0000256" key="4">
    <source>
        <dbReference type="ARBA" id="ARBA00022807"/>
    </source>
</evidence>
<keyword evidence="2" id="KW-0645">Protease</keyword>
<dbReference type="Gene3D" id="3.90.1720.10">
    <property type="entry name" value="endopeptidase domain like (from Nostoc punctiforme)"/>
    <property type="match status" value="1"/>
</dbReference>
<accession>A0A8J8GEM9</accession>
<dbReference type="PROSITE" id="PS51935">
    <property type="entry name" value="NLPC_P60"/>
    <property type="match status" value="1"/>
</dbReference>
<evidence type="ECO:0000259" key="5">
    <source>
        <dbReference type="PROSITE" id="PS51935"/>
    </source>
</evidence>
<dbReference type="Pfam" id="PF00877">
    <property type="entry name" value="NLPC_P60"/>
    <property type="match status" value="1"/>
</dbReference>
<dbReference type="Proteomes" id="UP000625804">
    <property type="component" value="Unassembled WGS sequence"/>
</dbReference>
<dbReference type="InterPro" id="IPR000064">
    <property type="entry name" value="NLP_P60_dom"/>
</dbReference>
<keyword evidence="4" id="KW-0788">Thiol protease</keyword>
<proteinExistence type="inferred from homology"/>
<protein>
    <submittedName>
        <fullName evidence="6">C40 family peptidase</fullName>
    </submittedName>
</protein>
<dbReference type="EMBL" id="JABTTE010000001">
    <property type="protein sequence ID" value="NSL50461.1"/>
    <property type="molecule type" value="Genomic_DNA"/>
</dbReference>
<comment type="similarity">
    <text evidence="1">Belongs to the peptidase C40 family.</text>
</comment>
<gene>
    <name evidence="6" type="ORF">HR057_01640</name>
</gene>
<dbReference type="PANTHER" id="PTHR47053">
    <property type="entry name" value="MUREIN DD-ENDOPEPTIDASE MEPH-RELATED"/>
    <property type="match status" value="1"/>
</dbReference>
<evidence type="ECO:0000256" key="2">
    <source>
        <dbReference type="ARBA" id="ARBA00022670"/>
    </source>
</evidence>
<evidence type="ECO:0000313" key="7">
    <source>
        <dbReference type="Proteomes" id="UP000625804"/>
    </source>
</evidence>
<feature type="domain" description="NlpC/P60" evidence="5">
    <location>
        <begin position="12"/>
        <end position="137"/>
    </location>
</feature>
<reference evidence="6" key="1">
    <citation type="submission" date="2020-06" db="EMBL/GenBank/DDBJ databases">
        <title>A novel thermopfilic bacterium from Erzurum, Turkey.</title>
        <authorList>
            <person name="Adiguzel A."/>
            <person name="Ay H."/>
            <person name="Baltaci M.O."/>
        </authorList>
    </citation>
    <scope>NUCLEOTIDE SEQUENCE</scope>
    <source>
        <strain evidence="6">P2</strain>
    </source>
</reference>
<evidence type="ECO:0000313" key="6">
    <source>
        <dbReference type="EMBL" id="NSL50461.1"/>
    </source>
</evidence>
<dbReference type="GO" id="GO:0008234">
    <property type="term" value="F:cysteine-type peptidase activity"/>
    <property type="evidence" value="ECO:0007669"/>
    <property type="project" value="UniProtKB-KW"/>
</dbReference>
<evidence type="ECO:0000256" key="3">
    <source>
        <dbReference type="ARBA" id="ARBA00022801"/>
    </source>
</evidence>
<organism evidence="6 7">
    <name type="scientific">Calidifontibacillus erzurumensis</name>
    <dbReference type="NCBI Taxonomy" id="2741433"/>
    <lineage>
        <taxon>Bacteria</taxon>
        <taxon>Bacillati</taxon>
        <taxon>Bacillota</taxon>
        <taxon>Bacilli</taxon>
        <taxon>Bacillales</taxon>
        <taxon>Bacillaceae</taxon>
        <taxon>Calidifontibacillus/Schinkia group</taxon>
        <taxon>Calidifontibacillus</taxon>
    </lineage>
</organism>
<sequence>MFILLGLFMAPGVLAEEIGQNDIAENIIKTAEKYIGTPYGGEFDCSGYVKKVFEENGIELPRSSASQYMHGEAIKKADLQKGDLVFFKTSGSGISHVGIYIGDNKFIHSSSSKGVIISKLNDPYYWGSRFVGAAKVF</sequence>
<dbReference type="InterPro" id="IPR051202">
    <property type="entry name" value="Peptidase_C40"/>
</dbReference>
<dbReference type="PANTHER" id="PTHR47053:SF1">
    <property type="entry name" value="MUREIN DD-ENDOPEPTIDASE MEPH-RELATED"/>
    <property type="match status" value="1"/>
</dbReference>
<dbReference type="InterPro" id="IPR038765">
    <property type="entry name" value="Papain-like_cys_pep_sf"/>
</dbReference>